<dbReference type="Proteomes" id="UP000320722">
    <property type="component" value="Chromosome"/>
</dbReference>
<sequence>MLTGCSEVEPVSLKPQRKTLPTQPSLLGLWEVTVVIDEEATRAYLREEGLPGELVDGELAGLRHELSQTRLTAVFRPDGTMTSETRNADGTVTKNTEGWDVLETAEHSLVLKITQPEVERAVKIRFLNPDYFEITEKHASLVQVLKFERQTGKVSSR</sequence>
<reference evidence="1 2" key="1">
    <citation type="submission" date="2019-02" db="EMBL/GenBank/DDBJ databases">
        <title>Deep-cultivation of Planctomycetes and their phenomic and genomic characterization uncovers novel biology.</title>
        <authorList>
            <person name="Wiegand S."/>
            <person name="Jogler M."/>
            <person name="Boedeker C."/>
            <person name="Pinto D."/>
            <person name="Vollmers J."/>
            <person name="Rivas-Marin E."/>
            <person name="Kohn T."/>
            <person name="Peeters S.H."/>
            <person name="Heuer A."/>
            <person name="Rast P."/>
            <person name="Oberbeckmann S."/>
            <person name="Bunk B."/>
            <person name="Jeske O."/>
            <person name="Meyerdierks A."/>
            <person name="Storesund J.E."/>
            <person name="Kallscheuer N."/>
            <person name="Luecker S."/>
            <person name="Lage O.M."/>
            <person name="Pohl T."/>
            <person name="Merkel B.J."/>
            <person name="Hornburger P."/>
            <person name="Mueller R.-W."/>
            <person name="Bruemmer F."/>
            <person name="Labrenz M."/>
            <person name="Spormann A.M."/>
            <person name="Op den Camp H."/>
            <person name="Overmann J."/>
            <person name="Amann R."/>
            <person name="Jetten M.S.M."/>
            <person name="Mascher T."/>
            <person name="Medema M.H."/>
            <person name="Devos D.P."/>
            <person name="Kaster A.-K."/>
            <person name="Ovreas L."/>
            <person name="Rohde M."/>
            <person name="Galperin M.Y."/>
            <person name="Jogler C."/>
        </authorList>
    </citation>
    <scope>NUCLEOTIDE SEQUENCE [LARGE SCALE GENOMIC DNA]</scope>
    <source>
        <strain evidence="1 2">V6</strain>
    </source>
</reference>
<accession>A0A517WGM4</accession>
<dbReference type="EMBL" id="CP036347">
    <property type="protein sequence ID" value="QDU04409.1"/>
    <property type="molecule type" value="Genomic_DNA"/>
</dbReference>
<evidence type="ECO:0000313" key="1">
    <source>
        <dbReference type="EMBL" id="QDU04409.1"/>
    </source>
</evidence>
<gene>
    <name evidence="1" type="ORF">V6x_41370</name>
</gene>
<protein>
    <recommendedName>
        <fullName evidence="3">Lipocalin-like domain-containing protein</fullName>
    </recommendedName>
</protein>
<organism evidence="1 2">
    <name type="scientific">Gimesia chilikensis</name>
    <dbReference type="NCBI Taxonomy" id="2605989"/>
    <lineage>
        <taxon>Bacteria</taxon>
        <taxon>Pseudomonadati</taxon>
        <taxon>Planctomycetota</taxon>
        <taxon>Planctomycetia</taxon>
        <taxon>Planctomycetales</taxon>
        <taxon>Planctomycetaceae</taxon>
        <taxon>Gimesia</taxon>
    </lineage>
</organism>
<proteinExistence type="predicted"/>
<evidence type="ECO:0008006" key="3">
    <source>
        <dbReference type="Google" id="ProtNLM"/>
    </source>
</evidence>
<dbReference type="RefSeq" id="WP_145042189.1">
    <property type="nucleotide sequence ID" value="NZ_CP036347.1"/>
</dbReference>
<name>A0A517WGM4_9PLAN</name>
<dbReference type="AlphaFoldDB" id="A0A517WGM4"/>
<evidence type="ECO:0000313" key="2">
    <source>
        <dbReference type="Proteomes" id="UP000320722"/>
    </source>
</evidence>